<evidence type="ECO:0000256" key="8">
    <source>
        <dbReference type="PIRSR" id="PIRSR601019-1"/>
    </source>
</evidence>
<name>A0AAE0XY60_9GAST</name>
<evidence type="ECO:0000256" key="9">
    <source>
        <dbReference type="PIRSR" id="PIRSR601019-2"/>
    </source>
</evidence>
<comment type="caution">
    <text evidence="11">The sequence shown here is derived from an EMBL/GenBank/DDBJ whole genome shotgun (WGS) entry which is preliminary data.</text>
</comment>
<keyword evidence="5 9" id="KW-0460">Magnesium</keyword>
<feature type="binding site" evidence="9">
    <location>
        <position position="199"/>
    </location>
    <ligand>
        <name>Mg(2+)</name>
        <dbReference type="ChEBI" id="CHEBI:18420"/>
    </ligand>
</feature>
<dbReference type="PANTHER" id="PTHR10218:SF367">
    <property type="entry name" value="GUANINE NUCLEOTIDE-BINDING PROTEIN G(F) SUBUNIT ALPHA"/>
    <property type="match status" value="1"/>
</dbReference>
<reference evidence="11" key="1">
    <citation type="journal article" date="2023" name="G3 (Bethesda)">
        <title>A reference genome for the long-term kleptoplast-retaining sea slug Elysia crispata morphotype clarki.</title>
        <authorList>
            <person name="Eastman K.E."/>
            <person name="Pendleton A.L."/>
            <person name="Shaikh M.A."/>
            <person name="Suttiyut T."/>
            <person name="Ogas R."/>
            <person name="Tomko P."/>
            <person name="Gavelis G."/>
            <person name="Widhalm J.R."/>
            <person name="Wisecaver J.H."/>
        </authorList>
    </citation>
    <scope>NUCLEOTIDE SEQUENCE</scope>
    <source>
        <strain evidence="11">ECLA1</strain>
    </source>
</reference>
<evidence type="ECO:0000313" key="11">
    <source>
        <dbReference type="EMBL" id="KAK3725743.1"/>
    </source>
</evidence>
<dbReference type="PRINTS" id="PR00318">
    <property type="entry name" value="GPROTEINA"/>
</dbReference>
<protein>
    <recommendedName>
        <fullName evidence="10">Guanine nucleotide-binding protein G(s) subunit alpha</fullName>
    </recommendedName>
    <alternativeName>
        <fullName evidence="10">Adenylate cyclase-stimulating G alpha protein</fullName>
    </alternativeName>
</protein>
<accession>A0AAE0XY60</accession>
<dbReference type="GO" id="GO:0007191">
    <property type="term" value="P:adenylate cyclase-activating dopamine receptor signaling pathway"/>
    <property type="evidence" value="ECO:0007669"/>
    <property type="project" value="TreeGrafter"/>
</dbReference>
<proteinExistence type="inferred from homology"/>
<comment type="subunit">
    <text evidence="2 10">G proteins are composed of 3 units; alpha, beta and gamma. The alpha chain contains the guanine nucleotide binding site.</text>
</comment>
<dbReference type="InterPro" id="IPR000367">
    <property type="entry name" value="Gprotein_alpha_S"/>
</dbReference>
<dbReference type="GO" id="GO:0005525">
    <property type="term" value="F:GTP binding"/>
    <property type="evidence" value="ECO:0007669"/>
    <property type="project" value="UniProtKB-KW"/>
</dbReference>
<dbReference type="SMART" id="SM00275">
    <property type="entry name" value="G_alpha"/>
    <property type="match status" value="1"/>
</dbReference>
<dbReference type="GO" id="GO:0046872">
    <property type="term" value="F:metal ion binding"/>
    <property type="evidence" value="ECO:0007669"/>
    <property type="project" value="UniProtKB-KW"/>
</dbReference>
<dbReference type="GO" id="GO:0005834">
    <property type="term" value="C:heterotrimeric G-protein complex"/>
    <property type="evidence" value="ECO:0007669"/>
    <property type="project" value="TreeGrafter"/>
</dbReference>
<comment type="similarity">
    <text evidence="1 10">Belongs to the G-alpha family. G(s) subfamily.</text>
</comment>
<dbReference type="GO" id="GO:0003924">
    <property type="term" value="F:GTPase activity"/>
    <property type="evidence" value="ECO:0007669"/>
    <property type="project" value="InterPro"/>
</dbReference>
<dbReference type="InterPro" id="IPR027417">
    <property type="entry name" value="P-loop_NTPase"/>
</dbReference>
<dbReference type="FunFam" id="3.40.50.300:FF:000692">
    <property type="entry name" value="Guanine nucleotide-binding protein subunit alpha"/>
    <property type="match status" value="1"/>
</dbReference>
<keyword evidence="3 9" id="KW-0479">Metal-binding</keyword>
<evidence type="ECO:0000256" key="5">
    <source>
        <dbReference type="ARBA" id="ARBA00022842"/>
    </source>
</evidence>
<feature type="binding site" evidence="8">
    <location>
        <begin position="309"/>
        <end position="312"/>
    </location>
    <ligand>
        <name>GTP</name>
        <dbReference type="ChEBI" id="CHEBI:37565"/>
    </ligand>
</feature>
<comment type="function">
    <text evidence="10">Guanine nucleotide-binding proteins (G proteins) function as transducers in numerous signaling pathways controlled by G protein-coupled receptors (GPCRs).</text>
</comment>
<dbReference type="InterPro" id="IPR011025">
    <property type="entry name" value="GproteinA_insert"/>
</dbReference>
<keyword evidence="12" id="KW-1185">Reference proteome</keyword>
<keyword evidence="10" id="KW-0472">Membrane</keyword>
<comment type="subcellular location">
    <subcellularLocation>
        <location evidence="10">Cell membrane</location>
    </subcellularLocation>
</comment>
<dbReference type="GO" id="GO:0007606">
    <property type="term" value="P:sensory perception of chemical stimulus"/>
    <property type="evidence" value="ECO:0007669"/>
    <property type="project" value="TreeGrafter"/>
</dbReference>
<evidence type="ECO:0000313" key="12">
    <source>
        <dbReference type="Proteomes" id="UP001283361"/>
    </source>
</evidence>
<feature type="binding site" evidence="8">
    <location>
        <begin position="222"/>
        <end position="226"/>
    </location>
    <ligand>
        <name>GTP</name>
        <dbReference type="ChEBI" id="CHEBI:37565"/>
    </ligand>
</feature>
<gene>
    <name evidence="11" type="ORF">RRG08_012825</name>
</gene>
<dbReference type="GO" id="GO:0031683">
    <property type="term" value="F:G-protein beta/gamma-subunit complex binding"/>
    <property type="evidence" value="ECO:0007669"/>
    <property type="project" value="InterPro"/>
</dbReference>
<dbReference type="EMBL" id="JAWDGP010007328">
    <property type="protein sequence ID" value="KAK3725743.1"/>
    <property type="molecule type" value="Genomic_DNA"/>
</dbReference>
<feature type="binding site" evidence="8">
    <location>
        <begin position="193"/>
        <end position="199"/>
    </location>
    <ligand>
        <name>GTP</name>
        <dbReference type="ChEBI" id="CHEBI:37565"/>
    </ligand>
</feature>
<feature type="binding site" evidence="8">
    <location>
        <begin position="62"/>
        <end position="67"/>
    </location>
    <ligand>
        <name>GTP</name>
        <dbReference type="ChEBI" id="CHEBI:37565"/>
    </ligand>
</feature>
<dbReference type="Gene3D" id="3.40.50.300">
    <property type="entry name" value="P-loop containing nucleotide triphosphate hydrolases"/>
    <property type="match status" value="3"/>
</dbReference>
<dbReference type="PROSITE" id="PS51882">
    <property type="entry name" value="G_ALPHA"/>
    <property type="match status" value="1"/>
</dbReference>
<evidence type="ECO:0000256" key="1">
    <source>
        <dbReference type="ARBA" id="ARBA00007172"/>
    </source>
</evidence>
<sequence length="491" mass="56070">MQQQVMACFGGCVPEGEGGGAYLSHHEAKVARLRDKELTKLLNKQHKEDRKRLKILLLGTGESGKSTITKQMKIIHINGYSFAERLEKIKDIIRNVRESLLSMVGAMHHLNIPLENAESRASADFILDQAARQDTETSEEFWDHCEKLWSDCGVQKCYDRSHEYQLIDCAKYFLDKIGEIRSLNYAPSDQDILRCRAITTSIQHIEFDVPDAGQSVKFRVYDVGGQQGERKKWIQVFDNVVAILYLGDTSCFDQTLREDTSKSRLIESLEIFEQVWNNSKSRLIESLEIFEQVWNNRFLRPVSILLFLNKIDILAEKIAKGRSIKDLLAQHPGVFPDYDSCPVSSNERIEFMDAFPGGTEQTTKRRSRSSSRTDINPEVVKTAVYIKNLFTRIVRGELSINKTIQPHPKEWHQNHSCEYFYTCAVDTNNVKKVLEGCRTLIIRKHLESVILSCGTSGRNGQQRAPEVIPEMTISGHRYAVVTAIVLAIEEQ</sequence>
<keyword evidence="4 8" id="KW-0547">Nucleotide-binding</keyword>
<dbReference type="PRINTS" id="PR00443">
    <property type="entry name" value="GPROTEINAS"/>
</dbReference>
<keyword evidence="7 10" id="KW-0807">Transducer</keyword>
<evidence type="ECO:0000256" key="7">
    <source>
        <dbReference type="ARBA" id="ARBA00023224"/>
    </source>
</evidence>
<dbReference type="GO" id="GO:0005737">
    <property type="term" value="C:cytoplasm"/>
    <property type="evidence" value="ECO:0007669"/>
    <property type="project" value="TreeGrafter"/>
</dbReference>
<dbReference type="GO" id="GO:0001664">
    <property type="term" value="F:G protein-coupled receptor binding"/>
    <property type="evidence" value="ECO:0007669"/>
    <property type="project" value="TreeGrafter"/>
</dbReference>
<evidence type="ECO:0000256" key="6">
    <source>
        <dbReference type="ARBA" id="ARBA00023134"/>
    </source>
</evidence>
<dbReference type="SUPFAM" id="SSF47895">
    <property type="entry name" value="Transducin (alpha subunit), insertion domain"/>
    <property type="match status" value="1"/>
</dbReference>
<dbReference type="Pfam" id="PF00503">
    <property type="entry name" value="G-alpha"/>
    <property type="match status" value="1"/>
</dbReference>
<dbReference type="PANTHER" id="PTHR10218">
    <property type="entry name" value="GTP-BINDING PROTEIN ALPHA SUBUNIT"/>
    <property type="match status" value="1"/>
</dbReference>
<organism evidence="11 12">
    <name type="scientific">Elysia crispata</name>
    <name type="common">lettuce slug</name>
    <dbReference type="NCBI Taxonomy" id="231223"/>
    <lineage>
        <taxon>Eukaryota</taxon>
        <taxon>Metazoa</taxon>
        <taxon>Spiralia</taxon>
        <taxon>Lophotrochozoa</taxon>
        <taxon>Mollusca</taxon>
        <taxon>Gastropoda</taxon>
        <taxon>Heterobranchia</taxon>
        <taxon>Euthyneura</taxon>
        <taxon>Panpulmonata</taxon>
        <taxon>Sacoglossa</taxon>
        <taxon>Placobranchoidea</taxon>
        <taxon>Plakobranchidae</taxon>
        <taxon>Elysia</taxon>
    </lineage>
</organism>
<evidence type="ECO:0000256" key="3">
    <source>
        <dbReference type="ARBA" id="ARBA00022723"/>
    </source>
</evidence>
<dbReference type="CDD" id="cd00066">
    <property type="entry name" value="G-alpha"/>
    <property type="match status" value="1"/>
</dbReference>
<evidence type="ECO:0000256" key="10">
    <source>
        <dbReference type="RuleBase" id="RU369121"/>
    </source>
</evidence>
<dbReference type="SUPFAM" id="SSF52540">
    <property type="entry name" value="P-loop containing nucleoside triphosphate hydrolases"/>
    <property type="match status" value="1"/>
</dbReference>
<feature type="binding site" evidence="9">
    <location>
        <position position="66"/>
    </location>
    <ligand>
        <name>Mg(2+)</name>
        <dbReference type="ChEBI" id="CHEBI:18420"/>
    </ligand>
</feature>
<evidence type="ECO:0000256" key="2">
    <source>
        <dbReference type="ARBA" id="ARBA00011356"/>
    </source>
</evidence>
<keyword evidence="10" id="KW-1003">Cell membrane</keyword>
<dbReference type="InterPro" id="IPR001019">
    <property type="entry name" value="Gprotein_alpha_su"/>
</dbReference>
<evidence type="ECO:0000256" key="4">
    <source>
        <dbReference type="ARBA" id="ARBA00022741"/>
    </source>
</evidence>
<dbReference type="AlphaFoldDB" id="A0AAE0XY60"/>
<keyword evidence="6 8" id="KW-0342">GTP-binding</keyword>
<dbReference type="Proteomes" id="UP001283361">
    <property type="component" value="Unassembled WGS sequence"/>
</dbReference>